<gene>
    <name evidence="3" type="ORF">EG240_04175</name>
</gene>
<feature type="compositionally biased region" description="Low complexity" evidence="1">
    <location>
        <begin position="29"/>
        <end position="39"/>
    </location>
</feature>
<accession>A0A3P3WC73</accession>
<dbReference type="PROSITE" id="PS51257">
    <property type="entry name" value="PROKAR_LIPOPROTEIN"/>
    <property type="match status" value="1"/>
</dbReference>
<feature type="signal peptide" evidence="2">
    <location>
        <begin position="1"/>
        <end position="22"/>
    </location>
</feature>
<dbReference type="AlphaFoldDB" id="A0A3P3WC73"/>
<proteinExistence type="predicted"/>
<dbReference type="Proteomes" id="UP000275719">
    <property type="component" value="Unassembled WGS sequence"/>
</dbReference>
<evidence type="ECO:0000313" key="3">
    <source>
        <dbReference type="EMBL" id="RRJ91988.1"/>
    </source>
</evidence>
<dbReference type="RefSeq" id="WP_125017743.1">
    <property type="nucleotide sequence ID" value="NZ_RQVQ01000007.1"/>
</dbReference>
<evidence type="ECO:0008006" key="5">
    <source>
        <dbReference type="Google" id="ProtNLM"/>
    </source>
</evidence>
<organism evidence="3 4">
    <name type="scientific">Paenimyroides tangerinum</name>
    <dbReference type="NCBI Taxonomy" id="2488728"/>
    <lineage>
        <taxon>Bacteria</taxon>
        <taxon>Pseudomonadati</taxon>
        <taxon>Bacteroidota</taxon>
        <taxon>Flavobacteriia</taxon>
        <taxon>Flavobacteriales</taxon>
        <taxon>Flavobacteriaceae</taxon>
        <taxon>Paenimyroides</taxon>
    </lineage>
</organism>
<feature type="chain" id="PRO_5018155784" description="Lipid/polyisoprenoid-binding YceI-like domain-containing protein" evidence="2">
    <location>
        <begin position="23"/>
        <end position="237"/>
    </location>
</feature>
<feature type="region of interest" description="Disordered" evidence="1">
    <location>
        <begin position="26"/>
        <end position="45"/>
    </location>
</feature>
<evidence type="ECO:0000313" key="4">
    <source>
        <dbReference type="Proteomes" id="UP000275719"/>
    </source>
</evidence>
<sequence>MKKIFNYTILILFAFLASCSSSDDGSTIDNGNGDGNENPNPNPASQSYWPFALGNQWNLVNPDNSEDIFNYHIYKTINYDGKNYFQFEPIGSIQEVELTDGFREENGIFKALHGATSNMGVNTTAGIITYINTKLNVGETWTDEVILEISGAASGHIKHTNQGKILDKVASVTINGKTYQDVIKTELRKTVFNSITGNSFEIIYENWLAKGVGIIYEKNIYPGNDIEEYGLINHVLN</sequence>
<reference evidence="3 4" key="1">
    <citation type="submission" date="2018-11" db="EMBL/GenBank/DDBJ databases">
        <title>Flavobacterium sp. nov., YIM 102701-2 draft genome.</title>
        <authorList>
            <person name="Li G."/>
            <person name="Jiang Y."/>
        </authorList>
    </citation>
    <scope>NUCLEOTIDE SEQUENCE [LARGE SCALE GENOMIC DNA]</scope>
    <source>
        <strain evidence="3 4">YIM 102701-2</strain>
    </source>
</reference>
<name>A0A3P3WC73_9FLAO</name>
<keyword evidence="2" id="KW-0732">Signal</keyword>
<comment type="caution">
    <text evidence="3">The sequence shown here is derived from an EMBL/GenBank/DDBJ whole genome shotgun (WGS) entry which is preliminary data.</text>
</comment>
<evidence type="ECO:0000256" key="2">
    <source>
        <dbReference type="SAM" id="SignalP"/>
    </source>
</evidence>
<dbReference type="EMBL" id="RQVQ01000007">
    <property type="protein sequence ID" value="RRJ91988.1"/>
    <property type="molecule type" value="Genomic_DNA"/>
</dbReference>
<protein>
    <recommendedName>
        <fullName evidence="5">Lipid/polyisoprenoid-binding YceI-like domain-containing protein</fullName>
    </recommendedName>
</protein>
<dbReference type="OrthoDB" id="705385at2"/>
<evidence type="ECO:0000256" key="1">
    <source>
        <dbReference type="SAM" id="MobiDB-lite"/>
    </source>
</evidence>
<keyword evidence="4" id="KW-1185">Reference proteome</keyword>